<dbReference type="RefSeq" id="WP_382315158.1">
    <property type="nucleotide sequence ID" value="NZ_JBHUFD010000005.1"/>
</dbReference>
<reference evidence="2" key="1">
    <citation type="journal article" date="2019" name="Int. J. Syst. Evol. Microbiol.">
        <title>The Global Catalogue of Microorganisms (GCM) 10K type strain sequencing project: providing services to taxonomists for standard genome sequencing and annotation.</title>
        <authorList>
            <consortium name="The Broad Institute Genomics Platform"/>
            <consortium name="The Broad Institute Genome Sequencing Center for Infectious Disease"/>
            <person name="Wu L."/>
            <person name="Ma J."/>
        </authorList>
    </citation>
    <scope>NUCLEOTIDE SEQUENCE [LARGE SCALE GENOMIC DNA]</scope>
    <source>
        <strain evidence="2">CGMCC 1.15795</strain>
    </source>
</reference>
<evidence type="ECO:0000313" key="1">
    <source>
        <dbReference type="EMBL" id="MFD1873879.1"/>
    </source>
</evidence>
<keyword evidence="2" id="KW-1185">Reference proteome</keyword>
<dbReference type="EMBL" id="JBHUFD010000005">
    <property type="protein sequence ID" value="MFD1873879.1"/>
    <property type="molecule type" value="Genomic_DNA"/>
</dbReference>
<dbReference type="Proteomes" id="UP001597197">
    <property type="component" value="Unassembled WGS sequence"/>
</dbReference>
<proteinExistence type="predicted"/>
<gene>
    <name evidence="1" type="ORF">ACFSDX_15645</name>
</gene>
<name>A0ABW4QWV9_9BACT</name>
<organism evidence="1 2">
    <name type="scientific">Hymenobacter bucti</name>
    <dbReference type="NCBI Taxonomy" id="1844114"/>
    <lineage>
        <taxon>Bacteria</taxon>
        <taxon>Pseudomonadati</taxon>
        <taxon>Bacteroidota</taxon>
        <taxon>Cytophagia</taxon>
        <taxon>Cytophagales</taxon>
        <taxon>Hymenobacteraceae</taxon>
        <taxon>Hymenobacter</taxon>
    </lineage>
</organism>
<protein>
    <recommendedName>
        <fullName evidence="3">DNA-binding protein</fullName>
    </recommendedName>
</protein>
<accession>A0ABW4QWV9</accession>
<comment type="caution">
    <text evidence="1">The sequence shown here is derived from an EMBL/GenBank/DDBJ whole genome shotgun (WGS) entry which is preliminary data.</text>
</comment>
<sequence length="134" mass="14551">MQPTRLNRRAADAAPAIEVAGLPTPALPVLRFTMANGVLELQDAPLVQVLLANEQRARLAAEVEQAALAVVYRLSGEPDPTRPYGGLVTQRLDISERTAGELIRQGKLRYTCAGKKNYRVSELAVREFLGDAPS</sequence>
<evidence type="ECO:0008006" key="3">
    <source>
        <dbReference type="Google" id="ProtNLM"/>
    </source>
</evidence>
<evidence type="ECO:0000313" key="2">
    <source>
        <dbReference type="Proteomes" id="UP001597197"/>
    </source>
</evidence>